<dbReference type="Gene3D" id="1.10.10.10">
    <property type="entry name" value="Winged helix-like DNA-binding domain superfamily/Winged helix DNA-binding domain"/>
    <property type="match status" value="1"/>
</dbReference>
<dbReference type="InterPro" id="IPR036631">
    <property type="entry name" value="MGMT_N_sf"/>
</dbReference>
<name>A0A5C6TVV3_9SPHN</name>
<dbReference type="GO" id="GO:0006281">
    <property type="term" value="P:DNA repair"/>
    <property type="evidence" value="ECO:0007669"/>
    <property type="project" value="InterPro"/>
</dbReference>
<organism evidence="3 4">
    <name type="scientific">Allosphingosinicella ginsenosidimutans</name>
    <dbReference type="NCBI Taxonomy" id="1176539"/>
    <lineage>
        <taxon>Bacteria</taxon>
        <taxon>Pseudomonadati</taxon>
        <taxon>Pseudomonadota</taxon>
        <taxon>Alphaproteobacteria</taxon>
        <taxon>Sphingomonadales</taxon>
        <taxon>Sphingomonadaceae</taxon>
        <taxon>Allosphingosinicella</taxon>
    </lineage>
</organism>
<evidence type="ECO:0000259" key="2">
    <source>
        <dbReference type="Pfam" id="PF01035"/>
    </source>
</evidence>
<dbReference type="PANTHER" id="PTHR10815:SF5">
    <property type="entry name" value="METHYLATED-DNA--PROTEIN-CYSTEINE METHYLTRANSFERASE"/>
    <property type="match status" value="1"/>
</dbReference>
<dbReference type="EMBL" id="VOQQ01000001">
    <property type="protein sequence ID" value="TXC64603.1"/>
    <property type="molecule type" value="Genomic_DNA"/>
</dbReference>
<feature type="domain" description="Methylated-DNA-[protein]-cysteine S-methyltransferase DNA binding" evidence="2">
    <location>
        <begin position="88"/>
        <end position="169"/>
    </location>
</feature>
<dbReference type="SUPFAM" id="SSF46767">
    <property type="entry name" value="Methylated DNA-protein cysteine methyltransferase, C-terminal domain"/>
    <property type="match status" value="1"/>
</dbReference>
<sequence>MTIGCTTFETRIGICGIVWSVAGVVGVHFPEVDAGRARAALQRRFPDARAAPPPPTISAAIERIGAHLRGTPVDYGDIGLDTRGVGAFEMRVYAQARAIPPGETRTYGAVASALGDPMLSRAVGQALGRNPWPIVIPCHRVTAADGRTGGFSAPGGAATKLKLLEIEGALAPEALPLFAPREG</sequence>
<protein>
    <submittedName>
        <fullName evidence="3">Methylated-DNA--[protein]-cysteine S-methyltransferase</fullName>
    </submittedName>
</protein>
<proteinExistence type="predicted"/>
<keyword evidence="3" id="KW-0808">Transferase</keyword>
<evidence type="ECO:0000313" key="3">
    <source>
        <dbReference type="EMBL" id="TXC64603.1"/>
    </source>
</evidence>
<dbReference type="NCBIfam" id="TIGR00589">
    <property type="entry name" value="ogt"/>
    <property type="match status" value="1"/>
</dbReference>
<keyword evidence="4" id="KW-1185">Reference proteome</keyword>
<keyword evidence="1" id="KW-0227">DNA damage</keyword>
<dbReference type="Proteomes" id="UP000321249">
    <property type="component" value="Unassembled WGS sequence"/>
</dbReference>
<comment type="caution">
    <text evidence="3">The sequence shown here is derived from an EMBL/GenBank/DDBJ whole genome shotgun (WGS) entry which is preliminary data.</text>
</comment>
<reference evidence="3 4" key="1">
    <citation type="journal article" date="2015" name="J. Microbiol.">
        <title>Sphingosinicella ginsenosidimutans sp. nov., with ginsenoside converting activity.</title>
        <authorList>
            <person name="Kim J.K."/>
            <person name="Kang M.S."/>
            <person name="Park S.C."/>
            <person name="Kim K.M."/>
            <person name="Choi K."/>
            <person name="Yoon M.H."/>
            <person name="Im W.T."/>
        </authorList>
    </citation>
    <scope>NUCLEOTIDE SEQUENCE [LARGE SCALE GENOMIC DNA]</scope>
    <source>
        <strain evidence="3 4">BS-11</strain>
    </source>
</reference>
<dbReference type="GO" id="GO:0032259">
    <property type="term" value="P:methylation"/>
    <property type="evidence" value="ECO:0007669"/>
    <property type="project" value="UniProtKB-KW"/>
</dbReference>
<evidence type="ECO:0000313" key="4">
    <source>
        <dbReference type="Proteomes" id="UP000321249"/>
    </source>
</evidence>
<dbReference type="InterPro" id="IPR036388">
    <property type="entry name" value="WH-like_DNA-bd_sf"/>
</dbReference>
<dbReference type="InterPro" id="IPR014048">
    <property type="entry name" value="MethylDNA_cys_MeTrfase_DNA-bd"/>
</dbReference>
<dbReference type="Pfam" id="PF01035">
    <property type="entry name" value="DNA_binding_1"/>
    <property type="match status" value="1"/>
</dbReference>
<dbReference type="AlphaFoldDB" id="A0A5C6TVV3"/>
<dbReference type="OrthoDB" id="9802228at2"/>
<dbReference type="GO" id="GO:0003908">
    <property type="term" value="F:methylated-DNA-[protein]-cysteine S-methyltransferase activity"/>
    <property type="evidence" value="ECO:0007669"/>
    <property type="project" value="InterPro"/>
</dbReference>
<dbReference type="PANTHER" id="PTHR10815">
    <property type="entry name" value="METHYLATED-DNA--PROTEIN-CYSTEINE METHYLTRANSFERASE"/>
    <property type="match status" value="1"/>
</dbReference>
<keyword evidence="3" id="KW-0489">Methyltransferase</keyword>
<dbReference type="Gene3D" id="3.30.160.70">
    <property type="entry name" value="Methylated DNA-protein cysteine methyltransferase domain"/>
    <property type="match status" value="1"/>
</dbReference>
<dbReference type="RefSeq" id="WP_147044026.1">
    <property type="nucleotide sequence ID" value="NZ_BAABIR010000001.1"/>
</dbReference>
<accession>A0A5C6TVV3</accession>
<gene>
    <name evidence="3" type="ORF">FRZ32_13650</name>
</gene>
<dbReference type="CDD" id="cd06445">
    <property type="entry name" value="ATase"/>
    <property type="match status" value="1"/>
</dbReference>
<evidence type="ECO:0000256" key="1">
    <source>
        <dbReference type="ARBA" id="ARBA00022763"/>
    </source>
</evidence>
<dbReference type="SUPFAM" id="SSF53155">
    <property type="entry name" value="Methylated DNA-protein cysteine methyltransferase domain"/>
    <property type="match status" value="1"/>
</dbReference>
<dbReference type="InterPro" id="IPR036217">
    <property type="entry name" value="MethylDNA_cys_MeTrfase_DNAb"/>
</dbReference>